<evidence type="ECO:0000256" key="1">
    <source>
        <dbReference type="ARBA" id="ARBA00023125"/>
    </source>
</evidence>
<gene>
    <name evidence="2" type="ORF">J2736_000769</name>
</gene>
<reference evidence="2 3" key="1">
    <citation type="submission" date="2023-07" db="EMBL/GenBank/DDBJ databases">
        <title>Sorghum-associated microbial communities from plants grown in Nebraska, USA.</title>
        <authorList>
            <person name="Schachtman D."/>
        </authorList>
    </citation>
    <scope>NUCLEOTIDE SEQUENCE [LARGE SCALE GENOMIC DNA]</scope>
    <source>
        <strain evidence="2 3">CC258</strain>
    </source>
</reference>
<dbReference type="EMBL" id="JAVDSB010000001">
    <property type="protein sequence ID" value="MDR6549586.1"/>
    <property type="molecule type" value="Genomic_DNA"/>
</dbReference>
<sequence>MMLIVSDSTDGRLIINGQYYPLRPGTVFIGRPGQLIEVGLPKGVEDGIYILRFHAAAILQTESDEANIQHVNSFPGEGEAMHLAVSTVIPLVKMITTH</sequence>
<name>A0ABU1NQ31_9BACL</name>
<dbReference type="SUPFAM" id="SSF51215">
    <property type="entry name" value="Regulatory protein AraC"/>
    <property type="match status" value="1"/>
</dbReference>
<protein>
    <submittedName>
        <fullName evidence="2">Uncharacterized protein</fullName>
    </submittedName>
</protein>
<keyword evidence="3" id="KW-1185">Reference proteome</keyword>
<evidence type="ECO:0000313" key="2">
    <source>
        <dbReference type="EMBL" id="MDR6549586.1"/>
    </source>
</evidence>
<organism evidence="2 3">
    <name type="scientific">Paenibacillus qinlingensis</name>
    <dbReference type="NCBI Taxonomy" id="1837343"/>
    <lineage>
        <taxon>Bacteria</taxon>
        <taxon>Bacillati</taxon>
        <taxon>Bacillota</taxon>
        <taxon>Bacilli</taxon>
        <taxon>Bacillales</taxon>
        <taxon>Paenibacillaceae</taxon>
        <taxon>Paenibacillus</taxon>
    </lineage>
</organism>
<accession>A0ABU1NQ31</accession>
<dbReference type="Proteomes" id="UP001267290">
    <property type="component" value="Unassembled WGS sequence"/>
</dbReference>
<comment type="caution">
    <text evidence="2">The sequence shown here is derived from an EMBL/GenBank/DDBJ whole genome shotgun (WGS) entry which is preliminary data.</text>
</comment>
<dbReference type="InterPro" id="IPR037923">
    <property type="entry name" value="HTH-like"/>
</dbReference>
<keyword evidence="1" id="KW-0238">DNA-binding</keyword>
<evidence type="ECO:0000313" key="3">
    <source>
        <dbReference type="Proteomes" id="UP001267290"/>
    </source>
</evidence>
<dbReference type="RefSeq" id="WP_310223692.1">
    <property type="nucleotide sequence ID" value="NZ_JAVDSB010000001.1"/>
</dbReference>
<proteinExistence type="predicted"/>